<feature type="domain" description="Cyclin-like" evidence="8">
    <location>
        <begin position="40"/>
        <end position="143"/>
    </location>
</feature>
<dbReference type="Gramene" id="GBG86238">
    <property type="protein sequence ID" value="GBG86238"/>
    <property type="gene ID" value="CBR_g41142"/>
</dbReference>
<evidence type="ECO:0000256" key="5">
    <source>
        <dbReference type="ARBA" id="ARBA00073269"/>
    </source>
</evidence>
<evidence type="ECO:0000256" key="7">
    <source>
        <dbReference type="SAM" id="MobiDB-lite"/>
    </source>
</evidence>
<dbReference type="STRING" id="69332.A0A388LV96"/>
<feature type="domain" description="Cyclin-like" evidence="8">
    <location>
        <begin position="156"/>
        <end position="238"/>
    </location>
</feature>
<dbReference type="GO" id="GO:0006357">
    <property type="term" value="P:regulation of transcription by RNA polymerase II"/>
    <property type="evidence" value="ECO:0007669"/>
    <property type="project" value="InterPro"/>
</dbReference>
<sequence>MIYTTIDTFYLTDEQLANSPSRKNGVDQRTETMLRIYGCELIQEAGILLKLPQAVMATAQVIFQRFYCKKSFTVYNVKRTAASCVWLAAKLEESQRKIRDVLNVFNRMEQRRENLPLEPLDPLSKKYEELKLDLIRTERHILKEMGFICHVEHPHKFILYYLNSLGASSELMQQVWNLANDSLRTTLCVRFKGEVVACGVIYAAARRARVPLPENPQWWLVFNAKKEDIDVVCRELALLYSYPRAEYIEVCKDQKSFVLSTRAWNPPAPVQELNARRQQANGTTSSSVMQANGAQGNSFRGMDVGNSVQPAPVSTIRESAVPSMPVATANGHNTVKGEFVKGESGKGLVDSRKELSEREGERHRERGREREKEKERSKEREREWERDRDREHVRDREREREHRERQRPRDERARGRPEKAREVIPSREHSSYGAFREKRNHRHHPYDKTNLKAAAS</sequence>
<evidence type="ECO:0000256" key="1">
    <source>
        <dbReference type="ARBA" id="ARBA00010589"/>
    </source>
</evidence>
<feature type="region of interest" description="Disordered" evidence="7">
    <location>
        <begin position="326"/>
        <end position="456"/>
    </location>
</feature>
<name>A0A388LV96_CHABU</name>
<keyword evidence="2" id="KW-0132">Cell division</keyword>
<dbReference type="AlphaFoldDB" id="A0A388LV96"/>
<accession>A0A388LV96</accession>
<dbReference type="SUPFAM" id="SSF47954">
    <property type="entry name" value="Cyclin-like"/>
    <property type="match status" value="2"/>
</dbReference>
<dbReference type="OrthoDB" id="10264655at2759"/>
<evidence type="ECO:0000256" key="4">
    <source>
        <dbReference type="ARBA" id="ARBA00023306"/>
    </source>
</evidence>
<dbReference type="InterPro" id="IPR036915">
    <property type="entry name" value="Cyclin-like_sf"/>
</dbReference>
<comment type="similarity">
    <text evidence="1">Belongs to the cyclin family. Cyclin L subfamily.</text>
</comment>
<evidence type="ECO:0000256" key="3">
    <source>
        <dbReference type="ARBA" id="ARBA00023127"/>
    </source>
</evidence>
<evidence type="ECO:0000259" key="8">
    <source>
        <dbReference type="SMART" id="SM00385"/>
    </source>
</evidence>
<dbReference type="InterPro" id="IPR043198">
    <property type="entry name" value="Cyclin/Ssn8"/>
</dbReference>
<proteinExistence type="inferred from homology"/>
<dbReference type="FunFam" id="1.10.472.10:FF:000068">
    <property type="entry name" value="Cyclin-L1-1 isoform A"/>
    <property type="match status" value="1"/>
</dbReference>
<feature type="compositionally biased region" description="Basic and acidic residues" evidence="7">
    <location>
        <begin position="338"/>
        <end position="430"/>
    </location>
</feature>
<evidence type="ECO:0000313" key="9">
    <source>
        <dbReference type="EMBL" id="GBG86238.1"/>
    </source>
</evidence>
<organism evidence="9 10">
    <name type="scientific">Chara braunii</name>
    <name type="common">Braun's stonewort</name>
    <dbReference type="NCBI Taxonomy" id="69332"/>
    <lineage>
        <taxon>Eukaryota</taxon>
        <taxon>Viridiplantae</taxon>
        <taxon>Streptophyta</taxon>
        <taxon>Charophyceae</taxon>
        <taxon>Charales</taxon>
        <taxon>Characeae</taxon>
        <taxon>Chara</taxon>
    </lineage>
</organism>
<feature type="compositionally biased region" description="Polar residues" evidence="7">
    <location>
        <begin position="278"/>
        <end position="298"/>
    </location>
</feature>
<dbReference type="EMBL" id="BFEA01000554">
    <property type="protein sequence ID" value="GBG86238.1"/>
    <property type="molecule type" value="Genomic_DNA"/>
</dbReference>
<dbReference type="InterPro" id="IPR006671">
    <property type="entry name" value="Cyclin_N"/>
</dbReference>
<dbReference type="GO" id="GO:0051301">
    <property type="term" value="P:cell division"/>
    <property type="evidence" value="ECO:0007669"/>
    <property type="project" value="UniProtKB-KW"/>
</dbReference>
<dbReference type="InterPro" id="IPR013763">
    <property type="entry name" value="Cyclin-like_dom"/>
</dbReference>
<dbReference type="Pfam" id="PF00134">
    <property type="entry name" value="Cyclin_N"/>
    <property type="match status" value="1"/>
</dbReference>
<dbReference type="Proteomes" id="UP000265515">
    <property type="component" value="Unassembled WGS sequence"/>
</dbReference>
<dbReference type="FunFam" id="1.10.472.10:FF:000031">
    <property type="entry name" value="cyclin-L1-1-like isoform X1"/>
    <property type="match status" value="1"/>
</dbReference>
<dbReference type="OMA" id="YQGSPKF"/>
<keyword evidence="3 6" id="KW-0195">Cyclin</keyword>
<evidence type="ECO:0000256" key="2">
    <source>
        <dbReference type="ARBA" id="ARBA00022618"/>
    </source>
</evidence>
<dbReference type="Gene3D" id="1.10.472.10">
    <property type="entry name" value="Cyclin-like"/>
    <property type="match status" value="2"/>
</dbReference>
<gene>
    <name evidence="9" type="ORF">CBR_g41142</name>
</gene>
<comment type="caution">
    <text evidence="9">The sequence shown here is derived from an EMBL/GenBank/DDBJ whole genome shotgun (WGS) entry which is preliminary data.</text>
</comment>
<dbReference type="SMART" id="SM00385">
    <property type="entry name" value="CYCLIN"/>
    <property type="match status" value="2"/>
</dbReference>
<protein>
    <recommendedName>
        <fullName evidence="5">Cyclin-L1-1</fullName>
    </recommendedName>
</protein>
<dbReference type="GO" id="GO:0016538">
    <property type="term" value="F:cyclin-dependent protein serine/threonine kinase regulator activity"/>
    <property type="evidence" value="ECO:0007669"/>
    <property type="project" value="InterPro"/>
</dbReference>
<dbReference type="PANTHER" id="PTHR10026">
    <property type="entry name" value="CYCLIN"/>
    <property type="match status" value="1"/>
</dbReference>
<dbReference type="GO" id="GO:0009651">
    <property type="term" value="P:response to salt stress"/>
    <property type="evidence" value="ECO:0007669"/>
    <property type="project" value="EnsemblPlants"/>
</dbReference>
<evidence type="ECO:0000313" key="10">
    <source>
        <dbReference type="Proteomes" id="UP000265515"/>
    </source>
</evidence>
<keyword evidence="10" id="KW-1185">Reference proteome</keyword>
<dbReference type="Pfam" id="PF21797">
    <property type="entry name" value="CycT2-like_C"/>
    <property type="match status" value="1"/>
</dbReference>
<reference evidence="9 10" key="1">
    <citation type="journal article" date="2018" name="Cell">
        <title>The Chara Genome: Secondary Complexity and Implications for Plant Terrestrialization.</title>
        <authorList>
            <person name="Nishiyama T."/>
            <person name="Sakayama H."/>
            <person name="Vries J.D."/>
            <person name="Buschmann H."/>
            <person name="Saint-Marcoux D."/>
            <person name="Ullrich K.K."/>
            <person name="Haas F.B."/>
            <person name="Vanderstraeten L."/>
            <person name="Becker D."/>
            <person name="Lang D."/>
            <person name="Vosolsobe S."/>
            <person name="Rombauts S."/>
            <person name="Wilhelmsson P.K.I."/>
            <person name="Janitza P."/>
            <person name="Kern R."/>
            <person name="Heyl A."/>
            <person name="Rumpler F."/>
            <person name="Villalobos L.I.A.C."/>
            <person name="Clay J.M."/>
            <person name="Skokan R."/>
            <person name="Toyoda A."/>
            <person name="Suzuki Y."/>
            <person name="Kagoshima H."/>
            <person name="Schijlen E."/>
            <person name="Tajeshwar N."/>
            <person name="Catarino B."/>
            <person name="Hetherington A.J."/>
            <person name="Saltykova A."/>
            <person name="Bonnot C."/>
            <person name="Breuninger H."/>
            <person name="Symeonidi A."/>
            <person name="Radhakrishnan G.V."/>
            <person name="Van Nieuwerburgh F."/>
            <person name="Deforce D."/>
            <person name="Chang C."/>
            <person name="Karol K.G."/>
            <person name="Hedrich R."/>
            <person name="Ulvskov P."/>
            <person name="Glockner G."/>
            <person name="Delwiche C.F."/>
            <person name="Petrasek J."/>
            <person name="Van de Peer Y."/>
            <person name="Friml J."/>
            <person name="Beilby M."/>
            <person name="Dolan L."/>
            <person name="Kohara Y."/>
            <person name="Sugano S."/>
            <person name="Fujiyama A."/>
            <person name="Delaux P.-M."/>
            <person name="Quint M."/>
            <person name="TheiBen G."/>
            <person name="Hagemann M."/>
            <person name="Harholt J."/>
            <person name="Dunand C."/>
            <person name="Zachgo S."/>
            <person name="Langdale J."/>
            <person name="Maumus F."/>
            <person name="Straeten D.V.D."/>
            <person name="Gould S.B."/>
            <person name="Rensing S.A."/>
        </authorList>
    </citation>
    <scope>NUCLEOTIDE SEQUENCE [LARGE SCALE GENOMIC DNA]</scope>
    <source>
        <strain evidence="9 10">S276</strain>
    </source>
</reference>
<feature type="region of interest" description="Disordered" evidence="7">
    <location>
        <begin position="278"/>
        <end position="300"/>
    </location>
</feature>
<evidence type="ECO:0000256" key="6">
    <source>
        <dbReference type="RuleBase" id="RU000383"/>
    </source>
</evidence>
<keyword evidence="4" id="KW-0131">Cell cycle</keyword>